<keyword evidence="8" id="KW-0407">Ion channel</keyword>
<gene>
    <name evidence="12" type="ORF">PLBR_LOCUS3954</name>
</gene>
<protein>
    <submittedName>
        <fullName evidence="12">Uncharacterized protein</fullName>
    </submittedName>
</protein>
<feature type="transmembrane region" description="Helical" evidence="11">
    <location>
        <begin position="570"/>
        <end position="595"/>
    </location>
</feature>
<dbReference type="Pfam" id="PF13637">
    <property type="entry name" value="Ank_4"/>
    <property type="match status" value="1"/>
</dbReference>
<dbReference type="PANTHER" id="PTHR10582">
    <property type="entry name" value="TRANSIENT RECEPTOR POTENTIAL ION CHANNEL PROTEIN"/>
    <property type="match status" value="1"/>
</dbReference>
<feature type="repeat" description="ANK" evidence="9">
    <location>
        <begin position="164"/>
        <end position="196"/>
    </location>
</feature>
<keyword evidence="9" id="KW-0040">ANK repeat</keyword>
<evidence type="ECO:0000256" key="11">
    <source>
        <dbReference type="SAM" id="Phobius"/>
    </source>
</evidence>
<evidence type="ECO:0000256" key="10">
    <source>
        <dbReference type="SAM" id="MobiDB-lite"/>
    </source>
</evidence>
<geneLocation type="mitochondrion" evidence="12"/>
<feature type="region of interest" description="Disordered" evidence="10">
    <location>
        <begin position="695"/>
        <end position="718"/>
    </location>
</feature>
<keyword evidence="6" id="KW-0106">Calcium</keyword>
<reference evidence="12 13" key="1">
    <citation type="submission" date="2018-03" db="EMBL/GenBank/DDBJ databases">
        <authorList>
            <person name="Fogelqvist J."/>
        </authorList>
    </citation>
    <scope>NUCLEOTIDE SEQUENCE [LARGE SCALE GENOMIC DNA]</scope>
</reference>
<dbReference type="InterPro" id="IPR036770">
    <property type="entry name" value="Ankyrin_rpt-contain_sf"/>
</dbReference>
<evidence type="ECO:0000256" key="8">
    <source>
        <dbReference type="ARBA" id="ARBA00023303"/>
    </source>
</evidence>
<evidence type="ECO:0000256" key="1">
    <source>
        <dbReference type="ARBA" id="ARBA00004651"/>
    </source>
</evidence>
<keyword evidence="11" id="KW-0812">Transmembrane</keyword>
<sequence>MHTPSMADAGLATAQPDPSDVAGAVAVPMTATHDPASYRSAFAKAVLANDPAGALRLVNDNPGTEWNFLYPETGLTPLCTVVDPSTSNVSQQAMCNLINALVSRGGARLDWPAPTAANVRPDRHHAAFIAASYGQASVLELIIELGYSVTSASPVARDDPSGNQFATLAHAAASSGSYPTLDVLVRHGASLTTVDECGRSPLHAMLYWAPDAEIGSLLLESGAPAFQEDGAGNAPFAMALSVCPELAKEMLMSRSEQKKQLGSGAIWRHRFLKLFVHSNGTQVLFRDFHPKDGGGAREGITTGVVPGDVSEKAGKVAAPSEERLSALSLVVKYKRKDLLETPIVKAVLHEGWQRVCQRIWRMLVVEYTLFVLCFAGLLYAWPIVADLQAGATLPWNAYVLYAIVVVLAVRSNYRAGRAMWIVGGRAWATSIWNVADLFLQSALTFVLITQLMVFCGRRQTWTANWVNGTAVVQILFGVKFLRFACVPQATGMMVSMVIVMMNDIARFFAFFLPFYLPFTSAFYALFREGVALQYKSVVMVMFRWVFGDVDYSIFASDLPPDNVSMGQTMYILYEIVVVVVLVNILIALLSNTFYAVVESGEAEWLYVFAKEYLEIFGMAPIAAVSMFYRDLAALDKKPMYADKPADDDANWVLLVRNRMELMLKQQAELLGTVANMNAGTGTLSSTSAAITANRIAKQQQQQHHHHQQQPPGDAAAPS</sequence>
<dbReference type="InterPro" id="IPR002110">
    <property type="entry name" value="Ankyrin_rpt"/>
</dbReference>
<keyword evidence="12" id="KW-0496">Mitochondrion</keyword>
<keyword evidence="7" id="KW-0406">Ion transport</keyword>
<dbReference type="EMBL" id="OVEO01000006">
    <property type="protein sequence ID" value="SPQ96739.1"/>
    <property type="molecule type" value="Genomic_DNA"/>
</dbReference>
<feature type="transmembrane region" description="Helical" evidence="11">
    <location>
        <begin position="507"/>
        <end position="526"/>
    </location>
</feature>
<keyword evidence="4" id="KW-0109">Calcium transport</keyword>
<dbReference type="AlphaFoldDB" id="A0A3P3Y9B9"/>
<keyword evidence="11" id="KW-1133">Transmembrane helix</keyword>
<dbReference type="InterPro" id="IPR024862">
    <property type="entry name" value="TRPV"/>
</dbReference>
<dbReference type="PANTHER" id="PTHR10582:SF2">
    <property type="entry name" value="INACTIVE"/>
    <property type="match status" value="1"/>
</dbReference>
<feature type="transmembrane region" description="Helical" evidence="11">
    <location>
        <begin position="465"/>
        <end position="486"/>
    </location>
</feature>
<comment type="subcellular location">
    <subcellularLocation>
        <location evidence="1">Cell membrane</location>
        <topology evidence="1">Multi-pass membrane protein</topology>
    </subcellularLocation>
</comment>
<evidence type="ECO:0000256" key="7">
    <source>
        <dbReference type="ARBA" id="ARBA00023065"/>
    </source>
</evidence>
<evidence type="ECO:0000256" key="9">
    <source>
        <dbReference type="PROSITE-ProRule" id="PRU00023"/>
    </source>
</evidence>
<evidence type="ECO:0000313" key="13">
    <source>
        <dbReference type="Proteomes" id="UP000290189"/>
    </source>
</evidence>
<name>A0A3P3Y9B9_PLABS</name>
<organism evidence="12 13">
    <name type="scientific">Plasmodiophora brassicae</name>
    <name type="common">Clubroot disease agent</name>
    <dbReference type="NCBI Taxonomy" id="37360"/>
    <lineage>
        <taxon>Eukaryota</taxon>
        <taxon>Sar</taxon>
        <taxon>Rhizaria</taxon>
        <taxon>Endomyxa</taxon>
        <taxon>Phytomyxea</taxon>
        <taxon>Plasmodiophorida</taxon>
        <taxon>Plasmodiophoridae</taxon>
        <taxon>Plasmodiophora</taxon>
    </lineage>
</organism>
<dbReference type="SMART" id="SM00248">
    <property type="entry name" value="ANK"/>
    <property type="match status" value="3"/>
</dbReference>
<evidence type="ECO:0000313" key="12">
    <source>
        <dbReference type="EMBL" id="SPQ96739.1"/>
    </source>
</evidence>
<accession>A0A3P3Y9B9</accession>
<keyword evidence="5" id="KW-0677">Repeat</keyword>
<feature type="transmembrane region" description="Helical" evidence="11">
    <location>
        <begin position="615"/>
        <end position="634"/>
    </location>
</feature>
<dbReference type="GO" id="GO:0005886">
    <property type="term" value="C:plasma membrane"/>
    <property type="evidence" value="ECO:0007669"/>
    <property type="project" value="UniProtKB-SubCell"/>
</dbReference>
<keyword evidence="2" id="KW-0813">Transport</keyword>
<feature type="transmembrane region" description="Helical" evidence="11">
    <location>
        <begin position="434"/>
        <end position="453"/>
    </location>
</feature>
<dbReference type="PROSITE" id="PS50088">
    <property type="entry name" value="ANK_REPEAT"/>
    <property type="match status" value="1"/>
</dbReference>
<dbReference type="GO" id="GO:0098703">
    <property type="term" value="P:calcium ion import across plasma membrane"/>
    <property type="evidence" value="ECO:0007669"/>
    <property type="project" value="TreeGrafter"/>
</dbReference>
<evidence type="ECO:0000256" key="2">
    <source>
        <dbReference type="ARBA" id="ARBA00022448"/>
    </source>
</evidence>
<keyword evidence="11" id="KW-0472">Membrane</keyword>
<evidence type="ECO:0000256" key="4">
    <source>
        <dbReference type="ARBA" id="ARBA00022568"/>
    </source>
</evidence>
<dbReference type="GO" id="GO:0005216">
    <property type="term" value="F:monoatomic ion channel activity"/>
    <property type="evidence" value="ECO:0007669"/>
    <property type="project" value="InterPro"/>
</dbReference>
<dbReference type="Proteomes" id="UP000290189">
    <property type="component" value="Unassembled WGS sequence"/>
</dbReference>
<evidence type="ECO:0000256" key="5">
    <source>
        <dbReference type="ARBA" id="ARBA00022737"/>
    </source>
</evidence>
<feature type="transmembrane region" description="Helical" evidence="11">
    <location>
        <begin position="363"/>
        <end position="383"/>
    </location>
</feature>
<evidence type="ECO:0000256" key="6">
    <source>
        <dbReference type="ARBA" id="ARBA00022837"/>
    </source>
</evidence>
<evidence type="ECO:0000256" key="3">
    <source>
        <dbReference type="ARBA" id="ARBA00022475"/>
    </source>
</evidence>
<dbReference type="SUPFAM" id="SSF48403">
    <property type="entry name" value="Ankyrin repeat"/>
    <property type="match status" value="1"/>
</dbReference>
<feature type="transmembrane region" description="Helical" evidence="11">
    <location>
        <begin position="395"/>
        <end position="413"/>
    </location>
</feature>
<dbReference type="Gene3D" id="1.25.40.20">
    <property type="entry name" value="Ankyrin repeat-containing domain"/>
    <property type="match status" value="1"/>
</dbReference>
<keyword evidence="3" id="KW-1003">Cell membrane</keyword>
<proteinExistence type="predicted"/>